<dbReference type="CDD" id="cd02955">
    <property type="entry name" value="SSP411"/>
    <property type="match status" value="1"/>
</dbReference>
<name>A0ABV8SPC9_9GAMM</name>
<reference evidence="3" key="1">
    <citation type="journal article" date="2019" name="Int. J. Syst. Evol. Microbiol.">
        <title>The Global Catalogue of Microorganisms (GCM) 10K type strain sequencing project: providing services to taxonomists for standard genome sequencing and annotation.</title>
        <authorList>
            <consortium name="The Broad Institute Genomics Platform"/>
            <consortium name="The Broad Institute Genome Sequencing Center for Infectious Disease"/>
            <person name="Wu L."/>
            <person name="Ma J."/>
        </authorList>
    </citation>
    <scope>NUCLEOTIDE SEQUENCE [LARGE SCALE GENOMIC DNA]</scope>
    <source>
        <strain evidence="3">CGMCC 1.10759</strain>
    </source>
</reference>
<feature type="domain" description="Spermatogenesis-associated protein 20-like TRX" evidence="1">
    <location>
        <begin position="8"/>
        <end position="169"/>
    </location>
</feature>
<dbReference type="Pfam" id="PF03190">
    <property type="entry name" value="Thioredox_DsbH"/>
    <property type="match status" value="1"/>
</dbReference>
<dbReference type="PANTHER" id="PTHR42899:SF1">
    <property type="entry name" value="SPERMATOGENESIS-ASSOCIATED PROTEIN 20"/>
    <property type="match status" value="1"/>
</dbReference>
<evidence type="ECO:0000313" key="3">
    <source>
        <dbReference type="Proteomes" id="UP001595904"/>
    </source>
</evidence>
<evidence type="ECO:0000313" key="2">
    <source>
        <dbReference type="EMBL" id="MFC4308364.1"/>
    </source>
</evidence>
<keyword evidence="3" id="KW-1185">Reference proteome</keyword>
<accession>A0ABV8SPC9</accession>
<protein>
    <submittedName>
        <fullName evidence="2">Thioredoxin domain-containing protein</fullName>
    </submittedName>
</protein>
<dbReference type="PANTHER" id="PTHR42899">
    <property type="entry name" value="SPERMATOGENESIS-ASSOCIATED PROTEIN 20"/>
    <property type="match status" value="1"/>
</dbReference>
<organism evidence="2 3">
    <name type="scientific">Steroidobacter flavus</name>
    <dbReference type="NCBI Taxonomy" id="1842136"/>
    <lineage>
        <taxon>Bacteria</taxon>
        <taxon>Pseudomonadati</taxon>
        <taxon>Pseudomonadota</taxon>
        <taxon>Gammaproteobacteria</taxon>
        <taxon>Steroidobacterales</taxon>
        <taxon>Steroidobacteraceae</taxon>
        <taxon>Steroidobacter</taxon>
    </lineage>
</organism>
<dbReference type="SUPFAM" id="SSF48208">
    <property type="entry name" value="Six-hairpin glycosidases"/>
    <property type="match status" value="1"/>
</dbReference>
<dbReference type="InterPro" id="IPR024705">
    <property type="entry name" value="Ssp411"/>
</dbReference>
<dbReference type="EMBL" id="JBHSDU010000002">
    <property type="protein sequence ID" value="MFC4308364.1"/>
    <property type="molecule type" value="Genomic_DNA"/>
</dbReference>
<gene>
    <name evidence="2" type="ORF">ACFPN2_04660</name>
</gene>
<evidence type="ECO:0000259" key="1">
    <source>
        <dbReference type="Pfam" id="PF03190"/>
    </source>
</evidence>
<dbReference type="PIRSF" id="PIRSF006402">
    <property type="entry name" value="UCP006402_thioredoxin"/>
    <property type="match status" value="1"/>
</dbReference>
<sequence length="690" mass="77243">MHDSTHRNRLARETSPYLLQHAANPVDWHPWGEEALGLARRENKPILLSIGYSACHWCHVMAHESFEDPASAAVMNELFVNIKVDREERPDLDRIYQIAQQMLTQRGGGWPLTMFLSPQDQRPFFGGTYFPKEARHGLPAFTDLLQRVAQFYRERGADIAQQSEALQQAFDQLHSPPASGDTALTLAPVHAARQQLAGAFDPEFGGFGGAPKFPHPTNIEFLLRQWRATAGAEEPDLHSLYMGTLTLKRMADGGIYDHLGGGFARYSVDAYWMIPHFEKMLYDNGQLLRVYAHAALATGEPLFSRIAGETADWMIRDMQAPEGGFRAALDADSEGHEGKFYVWQPEEVSRLLDADDYAVFARHFGLDRPANFEGQDWHLHVFRSEDDIGTELGIEPAEVTKRLEHARRVLLEVRNRRVWPGRDDKVLTSWNGLAISGLAVAARALRRADLADAAARAVDFIRQQCWRDDRLLATYKDGRARFAAYLDDYAFLLDGVLELLQTRWRSEDLTFATGLAEALLAHFEDRESGGFFFTADDHEQLMHRSRSFSDEALPAGNAIAAQALTRLGLLLGETRYLDAAAKTLRAAWPALQHYPHAHTALLVALEEHLEPPEIVIVRGERTEAESWRDELARVYTPRRLVFAIAADASGLPSAIADKKALPETAAYVCRGMTCSAPVRSLSSLVALTRG</sequence>
<dbReference type="SUPFAM" id="SSF52833">
    <property type="entry name" value="Thioredoxin-like"/>
    <property type="match status" value="1"/>
</dbReference>
<proteinExistence type="predicted"/>
<dbReference type="Gene3D" id="3.40.30.10">
    <property type="entry name" value="Glutaredoxin"/>
    <property type="match status" value="1"/>
</dbReference>
<dbReference type="InterPro" id="IPR004879">
    <property type="entry name" value="Ssp411-like_TRX"/>
</dbReference>
<dbReference type="Proteomes" id="UP001595904">
    <property type="component" value="Unassembled WGS sequence"/>
</dbReference>
<dbReference type="InterPro" id="IPR036249">
    <property type="entry name" value="Thioredoxin-like_sf"/>
</dbReference>
<dbReference type="InterPro" id="IPR008928">
    <property type="entry name" value="6-hairpin_glycosidase_sf"/>
</dbReference>
<comment type="caution">
    <text evidence="2">The sequence shown here is derived from an EMBL/GenBank/DDBJ whole genome shotgun (WGS) entry which is preliminary data.</text>
</comment>
<dbReference type="RefSeq" id="WP_380595459.1">
    <property type="nucleotide sequence ID" value="NZ_JBHSDU010000002.1"/>
</dbReference>